<dbReference type="RefSeq" id="WP_019244828.1">
    <property type="nucleotide sequence ID" value="NZ_CAPH01000003.1"/>
</dbReference>
<evidence type="ECO:0000313" key="1">
    <source>
        <dbReference type="EMBL" id="UWN57744.1"/>
    </source>
</evidence>
<dbReference type="GeneID" id="82890648"/>
<evidence type="ECO:0000313" key="2">
    <source>
        <dbReference type="Proteomes" id="UP001059295"/>
    </source>
</evidence>
<keyword evidence="1" id="KW-0238">DNA-binding</keyword>
<dbReference type="InterPro" id="IPR058532">
    <property type="entry name" value="YjbR/MT2646/Rv2570-like"/>
</dbReference>
<dbReference type="Pfam" id="PF04237">
    <property type="entry name" value="YjbR"/>
    <property type="match status" value="1"/>
</dbReference>
<dbReference type="PANTHER" id="PTHR35145:SF1">
    <property type="entry name" value="CYTOPLASMIC PROTEIN"/>
    <property type="match status" value="1"/>
</dbReference>
<keyword evidence="2" id="KW-1185">Reference proteome</keyword>
<proteinExistence type="predicted"/>
<dbReference type="Proteomes" id="UP001059295">
    <property type="component" value="Chromosome"/>
</dbReference>
<protein>
    <submittedName>
        <fullName evidence="1">MmcQ/YjbR family DNA-binding protein</fullName>
    </submittedName>
</protein>
<organism evidence="1 2">
    <name type="scientific">Alistipes ihumii AP11</name>
    <dbReference type="NCBI Taxonomy" id="1211813"/>
    <lineage>
        <taxon>Bacteria</taxon>
        <taxon>Pseudomonadati</taxon>
        <taxon>Bacteroidota</taxon>
        <taxon>Bacteroidia</taxon>
        <taxon>Bacteroidales</taxon>
        <taxon>Rikenellaceae</taxon>
        <taxon>Alistipes</taxon>
    </lineage>
</organism>
<dbReference type="Gene3D" id="3.90.1150.30">
    <property type="match status" value="1"/>
</dbReference>
<gene>
    <name evidence="1" type="ORF">NQ491_02900</name>
</gene>
<accession>A0ABY5V1V9</accession>
<dbReference type="SUPFAM" id="SSF142906">
    <property type="entry name" value="YjbR-like"/>
    <property type="match status" value="1"/>
</dbReference>
<dbReference type="InterPro" id="IPR038056">
    <property type="entry name" value="YjbR-like_sf"/>
</dbReference>
<dbReference type="PANTHER" id="PTHR35145">
    <property type="entry name" value="CYTOPLASMIC PROTEIN-RELATED"/>
    <property type="match status" value="1"/>
</dbReference>
<dbReference type="EMBL" id="CP102294">
    <property type="protein sequence ID" value="UWN57744.1"/>
    <property type="molecule type" value="Genomic_DNA"/>
</dbReference>
<sequence>MDILDVRELCLSLPQSEETTPFDETTLVYKVAGKMFLLADMTDGRAVNVKCDPDHAIALRERYAEVTPGWHMNKRHWNTVRIDGDLPEKLIREWVVDSYRLVAGSLPKTVRGPLLEALDACAEENEPEKPMNPNR</sequence>
<dbReference type="InterPro" id="IPR007351">
    <property type="entry name" value="YjbR"/>
</dbReference>
<reference evidence="1" key="1">
    <citation type="journal article" date="2022" name="Cell">
        <title>Design, construction, and in vivo augmentation of a complex gut microbiome.</title>
        <authorList>
            <person name="Cheng A.G."/>
            <person name="Ho P.Y."/>
            <person name="Aranda-Diaz A."/>
            <person name="Jain S."/>
            <person name="Yu F.B."/>
            <person name="Meng X."/>
            <person name="Wang M."/>
            <person name="Iakiviak M."/>
            <person name="Nagashima K."/>
            <person name="Zhao A."/>
            <person name="Murugkar P."/>
            <person name="Patil A."/>
            <person name="Atabakhsh K."/>
            <person name="Weakley A."/>
            <person name="Yan J."/>
            <person name="Brumbaugh A.R."/>
            <person name="Higginbottom S."/>
            <person name="Dimas A."/>
            <person name="Shiver A.L."/>
            <person name="Deutschbauer A."/>
            <person name="Neff N."/>
            <person name="Sonnenburg J.L."/>
            <person name="Huang K.C."/>
            <person name="Fischbach M.A."/>
        </authorList>
    </citation>
    <scope>NUCLEOTIDE SEQUENCE</scope>
    <source>
        <strain evidence="1">AP11</strain>
    </source>
</reference>
<dbReference type="GO" id="GO:0003677">
    <property type="term" value="F:DNA binding"/>
    <property type="evidence" value="ECO:0007669"/>
    <property type="project" value="UniProtKB-KW"/>
</dbReference>
<name>A0ABY5V1V9_9BACT</name>